<gene>
    <name evidence="1" type="ORF">TCNE_LOCUS4881</name>
</gene>
<dbReference type="EMBL" id="UYWY01009638">
    <property type="protein sequence ID" value="VDM33000.1"/>
    <property type="molecule type" value="Genomic_DNA"/>
</dbReference>
<accession>A0A183U8R1</accession>
<protein>
    <submittedName>
        <fullName evidence="1 3">Uncharacterized protein</fullName>
    </submittedName>
</protein>
<dbReference type="AlphaFoldDB" id="A0A183U8R1"/>
<keyword evidence="2" id="KW-1185">Reference proteome</keyword>
<proteinExistence type="predicted"/>
<evidence type="ECO:0000313" key="3">
    <source>
        <dbReference type="WBParaSite" id="TCNE_0000488101-mRNA-1"/>
    </source>
</evidence>
<sequence length="80" mass="8945">MIREPITEAGVGVKGRLESVVGLRVGVKSRLESVELLGLRIGFLFEVVGAKMRHQRFCFITASESSIFLIEVSHYHCQIL</sequence>
<dbReference type="Proteomes" id="UP000050794">
    <property type="component" value="Unassembled WGS sequence"/>
</dbReference>
<organism evidence="2 3">
    <name type="scientific">Toxocara canis</name>
    <name type="common">Canine roundworm</name>
    <dbReference type="NCBI Taxonomy" id="6265"/>
    <lineage>
        <taxon>Eukaryota</taxon>
        <taxon>Metazoa</taxon>
        <taxon>Ecdysozoa</taxon>
        <taxon>Nematoda</taxon>
        <taxon>Chromadorea</taxon>
        <taxon>Rhabditida</taxon>
        <taxon>Spirurina</taxon>
        <taxon>Ascaridomorpha</taxon>
        <taxon>Ascaridoidea</taxon>
        <taxon>Toxocaridae</taxon>
        <taxon>Toxocara</taxon>
    </lineage>
</organism>
<reference evidence="3" key="1">
    <citation type="submission" date="2016-06" db="UniProtKB">
        <authorList>
            <consortium name="WormBaseParasite"/>
        </authorList>
    </citation>
    <scope>IDENTIFICATION</scope>
</reference>
<reference evidence="1 2" key="2">
    <citation type="submission" date="2018-11" db="EMBL/GenBank/DDBJ databases">
        <authorList>
            <consortium name="Pathogen Informatics"/>
        </authorList>
    </citation>
    <scope>NUCLEOTIDE SEQUENCE [LARGE SCALE GENOMIC DNA]</scope>
</reference>
<evidence type="ECO:0000313" key="1">
    <source>
        <dbReference type="EMBL" id="VDM33000.1"/>
    </source>
</evidence>
<evidence type="ECO:0000313" key="2">
    <source>
        <dbReference type="Proteomes" id="UP000050794"/>
    </source>
</evidence>
<dbReference type="WBParaSite" id="TCNE_0000488101-mRNA-1">
    <property type="protein sequence ID" value="TCNE_0000488101-mRNA-1"/>
    <property type="gene ID" value="TCNE_0000488101"/>
</dbReference>
<name>A0A183U8R1_TOXCA</name>